<evidence type="ECO:0000256" key="1">
    <source>
        <dbReference type="SAM" id="Phobius"/>
    </source>
</evidence>
<feature type="non-terminal residue" evidence="2">
    <location>
        <position position="1"/>
    </location>
</feature>
<keyword evidence="1" id="KW-1133">Transmembrane helix</keyword>
<keyword evidence="3" id="KW-1185">Reference proteome</keyword>
<organism evidence="2 3">
    <name type="scientific">Trifolium medium</name>
    <dbReference type="NCBI Taxonomy" id="97028"/>
    <lineage>
        <taxon>Eukaryota</taxon>
        <taxon>Viridiplantae</taxon>
        <taxon>Streptophyta</taxon>
        <taxon>Embryophyta</taxon>
        <taxon>Tracheophyta</taxon>
        <taxon>Spermatophyta</taxon>
        <taxon>Magnoliopsida</taxon>
        <taxon>eudicotyledons</taxon>
        <taxon>Gunneridae</taxon>
        <taxon>Pentapetalae</taxon>
        <taxon>rosids</taxon>
        <taxon>fabids</taxon>
        <taxon>Fabales</taxon>
        <taxon>Fabaceae</taxon>
        <taxon>Papilionoideae</taxon>
        <taxon>50 kb inversion clade</taxon>
        <taxon>NPAAA clade</taxon>
        <taxon>Hologalegina</taxon>
        <taxon>IRL clade</taxon>
        <taxon>Trifolieae</taxon>
        <taxon>Trifolium</taxon>
    </lineage>
</organism>
<reference evidence="2 3" key="1">
    <citation type="journal article" date="2018" name="Front. Plant Sci.">
        <title>Red Clover (Trifolium pratense) and Zigzag Clover (T. medium) - A Picture of Genomic Similarities and Differences.</title>
        <authorList>
            <person name="Dluhosova J."/>
            <person name="Istvanek J."/>
            <person name="Nedelnik J."/>
            <person name="Repkova J."/>
        </authorList>
    </citation>
    <scope>NUCLEOTIDE SEQUENCE [LARGE SCALE GENOMIC DNA]</scope>
    <source>
        <strain evidence="3">cv. 10/8</strain>
        <tissue evidence="2">Leaf</tissue>
    </source>
</reference>
<dbReference type="Proteomes" id="UP000265520">
    <property type="component" value="Unassembled WGS sequence"/>
</dbReference>
<sequence>DFISGGGRKIPLYRYKKSLALYLLLAALQLSNTEIILYLGLVHGYDALPGLSI</sequence>
<proteinExistence type="predicted"/>
<feature type="transmembrane region" description="Helical" evidence="1">
    <location>
        <begin position="21"/>
        <end position="41"/>
    </location>
</feature>
<dbReference type="EMBL" id="LXQA010062069">
    <property type="protein sequence ID" value="MCI06510.1"/>
    <property type="molecule type" value="Genomic_DNA"/>
</dbReference>
<comment type="caution">
    <text evidence="2">The sequence shown here is derived from an EMBL/GenBank/DDBJ whole genome shotgun (WGS) entry which is preliminary data.</text>
</comment>
<protein>
    <submittedName>
        <fullName evidence="2">Uncharacterized protein</fullName>
    </submittedName>
</protein>
<accession>A0A392P522</accession>
<dbReference type="AlphaFoldDB" id="A0A392P522"/>
<evidence type="ECO:0000313" key="2">
    <source>
        <dbReference type="EMBL" id="MCI06510.1"/>
    </source>
</evidence>
<name>A0A392P522_9FABA</name>
<keyword evidence="1" id="KW-0472">Membrane</keyword>
<keyword evidence="1" id="KW-0812">Transmembrane</keyword>
<evidence type="ECO:0000313" key="3">
    <source>
        <dbReference type="Proteomes" id="UP000265520"/>
    </source>
</evidence>